<evidence type="ECO:0000313" key="3">
    <source>
        <dbReference type="EMBL" id="OGD87587.1"/>
    </source>
</evidence>
<keyword evidence="2" id="KW-0812">Transmembrane</keyword>
<organism evidence="3 4">
    <name type="scientific">Candidatus Curtissbacteria bacterium RIFCSPHIGHO2_02_FULL_40_16b</name>
    <dbReference type="NCBI Taxonomy" id="1797714"/>
    <lineage>
        <taxon>Bacteria</taxon>
        <taxon>Candidatus Curtissiibacteriota</taxon>
    </lineage>
</organism>
<feature type="region of interest" description="Disordered" evidence="1">
    <location>
        <begin position="1"/>
        <end position="30"/>
    </location>
</feature>
<comment type="caution">
    <text evidence="3">The sequence shown here is derived from an EMBL/GenBank/DDBJ whole genome shotgun (WGS) entry which is preliminary data.</text>
</comment>
<proteinExistence type="predicted"/>
<dbReference type="Proteomes" id="UP000177369">
    <property type="component" value="Unassembled WGS sequence"/>
</dbReference>
<evidence type="ECO:0000313" key="4">
    <source>
        <dbReference type="Proteomes" id="UP000177369"/>
    </source>
</evidence>
<dbReference type="AlphaFoldDB" id="A0A1F5G6U9"/>
<feature type="transmembrane region" description="Helical" evidence="2">
    <location>
        <begin position="62"/>
        <end position="82"/>
    </location>
</feature>
<evidence type="ECO:0000256" key="1">
    <source>
        <dbReference type="SAM" id="MobiDB-lite"/>
    </source>
</evidence>
<accession>A0A1F5G6U9</accession>
<gene>
    <name evidence="3" type="ORF">A3D04_04900</name>
</gene>
<reference evidence="3 4" key="1">
    <citation type="journal article" date="2016" name="Nat. Commun.">
        <title>Thousands of microbial genomes shed light on interconnected biogeochemical processes in an aquifer system.</title>
        <authorList>
            <person name="Anantharaman K."/>
            <person name="Brown C.T."/>
            <person name="Hug L.A."/>
            <person name="Sharon I."/>
            <person name="Castelle C.J."/>
            <person name="Probst A.J."/>
            <person name="Thomas B.C."/>
            <person name="Singh A."/>
            <person name="Wilkins M.J."/>
            <person name="Karaoz U."/>
            <person name="Brodie E.L."/>
            <person name="Williams K.H."/>
            <person name="Hubbard S.S."/>
            <person name="Banfield J.F."/>
        </authorList>
    </citation>
    <scope>NUCLEOTIDE SEQUENCE [LARGE SCALE GENOMIC DNA]</scope>
</reference>
<name>A0A1F5G6U9_9BACT</name>
<sequence>MKSQEINTMEGEILTEENLPEDEKPKVKNPKLKTQRKFSLPSFNSLLIKIENLPNILKNPRFIIIFSLILIIPFIYIAFTLLGSKPTSQTPAENPAPEILNPSPPIDKKLQDIENKIKSLQTEVDLLDANLVELALPEVDLNIKF</sequence>
<evidence type="ECO:0000256" key="2">
    <source>
        <dbReference type="SAM" id="Phobius"/>
    </source>
</evidence>
<keyword evidence="2" id="KW-1133">Transmembrane helix</keyword>
<dbReference type="EMBL" id="MFBD01000046">
    <property type="protein sequence ID" value="OGD87587.1"/>
    <property type="molecule type" value="Genomic_DNA"/>
</dbReference>
<protein>
    <submittedName>
        <fullName evidence="3">Uncharacterized protein</fullName>
    </submittedName>
</protein>
<dbReference type="STRING" id="1797714.A3D04_04900"/>
<keyword evidence="2" id="KW-0472">Membrane</keyword>